<dbReference type="EMBL" id="JBFXLQ010000026">
    <property type="protein sequence ID" value="KAL2866200.1"/>
    <property type="molecule type" value="Genomic_DNA"/>
</dbReference>
<organism evidence="1 2">
    <name type="scientific">Aspergillus lucknowensis</name>
    <dbReference type="NCBI Taxonomy" id="176173"/>
    <lineage>
        <taxon>Eukaryota</taxon>
        <taxon>Fungi</taxon>
        <taxon>Dikarya</taxon>
        <taxon>Ascomycota</taxon>
        <taxon>Pezizomycotina</taxon>
        <taxon>Eurotiomycetes</taxon>
        <taxon>Eurotiomycetidae</taxon>
        <taxon>Eurotiales</taxon>
        <taxon>Aspergillaceae</taxon>
        <taxon>Aspergillus</taxon>
        <taxon>Aspergillus subgen. Nidulantes</taxon>
    </lineage>
</organism>
<gene>
    <name evidence="1" type="ORF">BJX67DRAFT_355965</name>
</gene>
<name>A0ABR4LNT8_9EURO</name>
<sequence length="95" mass="10598">MDEKWFVCADGPDAAGDARLHLYRSWSGYKLAEVKIKVSLSVDDDGNIVPGDARMIGLIWEGNKKRFREQSEQAAKTMVLEVCRFILGVRLPGGD</sequence>
<proteinExistence type="predicted"/>
<keyword evidence="2" id="KW-1185">Reference proteome</keyword>
<evidence type="ECO:0000313" key="1">
    <source>
        <dbReference type="EMBL" id="KAL2866200.1"/>
    </source>
</evidence>
<comment type="caution">
    <text evidence="1">The sequence shown here is derived from an EMBL/GenBank/DDBJ whole genome shotgun (WGS) entry which is preliminary data.</text>
</comment>
<dbReference type="RefSeq" id="XP_070885179.1">
    <property type="nucleotide sequence ID" value="XM_071029355.1"/>
</dbReference>
<accession>A0ABR4LNT8</accession>
<protein>
    <submittedName>
        <fullName evidence="1">Uncharacterized protein</fullName>
    </submittedName>
</protein>
<evidence type="ECO:0000313" key="2">
    <source>
        <dbReference type="Proteomes" id="UP001610432"/>
    </source>
</evidence>
<dbReference type="GeneID" id="98144427"/>
<dbReference type="Proteomes" id="UP001610432">
    <property type="component" value="Unassembled WGS sequence"/>
</dbReference>
<reference evidence="1 2" key="1">
    <citation type="submission" date="2024-07" db="EMBL/GenBank/DDBJ databases">
        <title>Section-level genome sequencing and comparative genomics of Aspergillus sections Usti and Cavernicolus.</title>
        <authorList>
            <consortium name="Lawrence Berkeley National Laboratory"/>
            <person name="Nybo J.L."/>
            <person name="Vesth T.C."/>
            <person name="Theobald S."/>
            <person name="Frisvad J.C."/>
            <person name="Larsen T.O."/>
            <person name="Kjaerboelling I."/>
            <person name="Rothschild-Mancinelli K."/>
            <person name="Lyhne E.K."/>
            <person name="Kogle M.E."/>
            <person name="Barry K."/>
            <person name="Clum A."/>
            <person name="Na H."/>
            <person name="Ledsgaard L."/>
            <person name="Lin J."/>
            <person name="Lipzen A."/>
            <person name="Kuo A."/>
            <person name="Riley R."/>
            <person name="Mondo S."/>
            <person name="Labutti K."/>
            <person name="Haridas S."/>
            <person name="Pangalinan J."/>
            <person name="Salamov A.A."/>
            <person name="Simmons B.A."/>
            <person name="Magnuson J.K."/>
            <person name="Chen J."/>
            <person name="Drula E."/>
            <person name="Henrissat B."/>
            <person name="Wiebenga A."/>
            <person name="Lubbers R.J."/>
            <person name="Gomes A.C."/>
            <person name="Macurrencykelacurrency M.R."/>
            <person name="Stajich J."/>
            <person name="Grigoriev I.V."/>
            <person name="Mortensen U.H."/>
            <person name="De Vries R.P."/>
            <person name="Baker S.E."/>
            <person name="Andersen M.R."/>
        </authorList>
    </citation>
    <scope>NUCLEOTIDE SEQUENCE [LARGE SCALE GENOMIC DNA]</scope>
    <source>
        <strain evidence="1 2">CBS 449.75</strain>
    </source>
</reference>
<feature type="non-terminal residue" evidence="1">
    <location>
        <position position="95"/>
    </location>
</feature>